<keyword evidence="11" id="KW-0411">Iron-sulfur</keyword>
<dbReference type="SUPFAM" id="SSF55961">
    <property type="entry name" value="Bet v1-like"/>
    <property type="match status" value="1"/>
</dbReference>
<evidence type="ECO:0000256" key="12">
    <source>
        <dbReference type="ARBA" id="ARBA00049097"/>
    </source>
</evidence>
<dbReference type="EMBL" id="JAGPXD010000004">
    <property type="protein sequence ID" value="KAH7357791.1"/>
    <property type="molecule type" value="Genomic_DNA"/>
</dbReference>
<dbReference type="Pfam" id="PF00355">
    <property type="entry name" value="Rieske"/>
    <property type="match status" value="1"/>
</dbReference>
<dbReference type="UniPathway" id="UPA00529">
    <property type="reaction ID" value="UER00430"/>
</dbReference>
<protein>
    <recommendedName>
        <fullName evidence="6">Choline monooxygenase, chloroplastic</fullName>
        <ecNumber evidence="5">1.14.15.7</ecNumber>
    </recommendedName>
</protein>
<dbReference type="GO" id="GO:0019285">
    <property type="term" value="P:glycine betaine biosynthetic process from choline"/>
    <property type="evidence" value="ECO:0007669"/>
    <property type="project" value="UniProtKB-UniPathway"/>
</dbReference>
<gene>
    <name evidence="14" type="ORF">B0T11DRAFT_311520</name>
</gene>
<keyword evidence="8" id="KW-0479">Metal-binding</keyword>
<keyword evidence="15" id="KW-1185">Reference proteome</keyword>
<comment type="cofactor">
    <cofactor evidence="1">
        <name>Fe cation</name>
        <dbReference type="ChEBI" id="CHEBI:24875"/>
    </cofactor>
</comment>
<dbReference type="CDD" id="cd03469">
    <property type="entry name" value="Rieske_RO_Alpha_N"/>
    <property type="match status" value="1"/>
</dbReference>
<keyword evidence="9" id="KW-0560">Oxidoreductase</keyword>
<evidence type="ECO:0000256" key="9">
    <source>
        <dbReference type="ARBA" id="ARBA00023002"/>
    </source>
</evidence>
<proteinExistence type="inferred from homology"/>
<dbReference type="Gene3D" id="2.102.10.10">
    <property type="entry name" value="Rieske [2Fe-2S] iron-sulphur domain"/>
    <property type="match status" value="1"/>
</dbReference>
<comment type="pathway">
    <text evidence="3">Amine and polyamine biosynthesis; betaine biosynthesis via choline pathway; betaine aldehyde from choline (monooxygenase route): step 1/1.</text>
</comment>
<evidence type="ECO:0000313" key="15">
    <source>
        <dbReference type="Proteomes" id="UP000813385"/>
    </source>
</evidence>
<dbReference type="AlphaFoldDB" id="A0A8K0T7L9"/>
<evidence type="ECO:0000256" key="10">
    <source>
        <dbReference type="ARBA" id="ARBA00023004"/>
    </source>
</evidence>
<dbReference type="Gene3D" id="3.90.380.10">
    <property type="entry name" value="Naphthalene 1,2-dioxygenase Alpha Subunit, Chain A, domain 1"/>
    <property type="match status" value="1"/>
</dbReference>
<dbReference type="InterPro" id="IPR017941">
    <property type="entry name" value="Rieske_2Fe-2S"/>
</dbReference>
<dbReference type="InterPro" id="IPR015879">
    <property type="entry name" value="Ring_hydroxy_dOase_asu_C_dom"/>
</dbReference>
<keyword evidence="10" id="KW-0408">Iron</keyword>
<accession>A0A8K0T7L9</accession>
<dbReference type="InterPro" id="IPR036922">
    <property type="entry name" value="Rieske_2Fe-2S_sf"/>
</dbReference>
<dbReference type="PANTHER" id="PTHR43756:SF5">
    <property type="entry name" value="CHOLINE MONOOXYGENASE, CHLOROPLASTIC"/>
    <property type="match status" value="1"/>
</dbReference>
<feature type="domain" description="Rieske" evidence="13">
    <location>
        <begin position="46"/>
        <end position="133"/>
    </location>
</feature>
<evidence type="ECO:0000256" key="11">
    <source>
        <dbReference type="ARBA" id="ARBA00023014"/>
    </source>
</evidence>
<dbReference type="SUPFAM" id="SSF50022">
    <property type="entry name" value="ISP domain"/>
    <property type="match status" value="1"/>
</dbReference>
<evidence type="ECO:0000256" key="6">
    <source>
        <dbReference type="ARBA" id="ARBA00014931"/>
    </source>
</evidence>
<evidence type="ECO:0000256" key="2">
    <source>
        <dbReference type="ARBA" id="ARBA00002149"/>
    </source>
</evidence>
<evidence type="ECO:0000256" key="8">
    <source>
        <dbReference type="ARBA" id="ARBA00022723"/>
    </source>
</evidence>
<comment type="similarity">
    <text evidence="4">Belongs to the choline monooxygenase family.</text>
</comment>
<sequence>MSWFGIGRPVTAEAEQPKTSRALPAVWYRSPGMYELERRSIFSKRWILVSHSNRLENPGDFTQITEASFNFFLVKDRQGNIHGHHNVCRHRAYPLVEKESGHMSVLACKYHGWSYGFDGKLAKAPKYQEVPSFDKTQNTLFKVHVHVDHLGFIWVNLDSSEEPEIPWAKFFASVDQQPRLQPFTMSDYRFDHGWDMMGDYNWKTLADNYNECYHCPTGHPAVNSVSDLSKYWVETDGNWIQHFNVDKENTDGLGIFSTFYYPNTSMTVSKDFMYIMRCNPVSATKTKMEYEVYRHKDATDEDFTGISEFFKQVLREDKDLCNGAQKNLNAGIFVNGELHPRVEKGPLFFQTVTRELVTSHRQAEEKLGAEVWPAAPKQKLTGDTQEDIKFCQGLDCQDGQGDQGVLAW</sequence>
<dbReference type="PRINTS" id="PR00090">
    <property type="entry name" value="RNGDIOXGNASE"/>
</dbReference>
<evidence type="ECO:0000256" key="4">
    <source>
        <dbReference type="ARBA" id="ARBA00010848"/>
    </source>
</evidence>
<evidence type="ECO:0000313" key="14">
    <source>
        <dbReference type="EMBL" id="KAH7357791.1"/>
    </source>
</evidence>
<dbReference type="InterPro" id="IPR001663">
    <property type="entry name" value="Rng_hydr_dOase-A"/>
</dbReference>
<dbReference type="EC" id="1.14.15.7" evidence="5"/>
<evidence type="ECO:0000259" key="13">
    <source>
        <dbReference type="PROSITE" id="PS51296"/>
    </source>
</evidence>
<keyword evidence="7" id="KW-0001">2Fe-2S</keyword>
<comment type="caution">
    <text evidence="14">The sequence shown here is derived from an EMBL/GenBank/DDBJ whole genome shotgun (WGS) entry which is preliminary data.</text>
</comment>
<dbReference type="PROSITE" id="PS51296">
    <property type="entry name" value="RIESKE"/>
    <property type="match status" value="1"/>
</dbReference>
<comment type="catalytic activity">
    <reaction evidence="12">
        <text>choline + 2 reduced [2Fe-2S]-[ferredoxin] + O2 + 2 H(+) = betaine aldehyde hydrate + 2 oxidized [2Fe-2S]-[ferredoxin] + H2O</text>
        <dbReference type="Rhea" id="RHEA:17769"/>
        <dbReference type="Rhea" id="RHEA-COMP:10000"/>
        <dbReference type="Rhea" id="RHEA-COMP:10001"/>
        <dbReference type="ChEBI" id="CHEBI:15354"/>
        <dbReference type="ChEBI" id="CHEBI:15377"/>
        <dbReference type="ChEBI" id="CHEBI:15378"/>
        <dbReference type="ChEBI" id="CHEBI:15379"/>
        <dbReference type="ChEBI" id="CHEBI:15870"/>
        <dbReference type="ChEBI" id="CHEBI:33737"/>
        <dbReference type="ChEBI" id="CHEBI:33738"/>
        <dbReference type="EC" id="1.14.15.7"/>
    </reaction>
</comment>
<dbReference type="GO" id="GO:0005506">
    <property type="term" value="F:iron ion binding"/>
    <property type="evidence" value="ECO:0007669"/>
    <property type="project" value="InterPro"/>
</dbReference>
<comment type="function">
    <text evidence="2">Catalyzes the first step of the osmoprotectant glycine betaine synthesis.</text>
</comment>
<evidence type="ECO:0000256" key="1">
    <source>
        <dbReference type="ARBA" id="ARBA00001962"/>
    </source>
</evidence>
<dbReference type="GO" id="GO:0019133">
    <property type="term" value="F:choline monooxygenase activity"/>
    <property type="evidence" value="ECO:0007669"/>
    <property type="project" value="UniProtKB-EC"/>
</dbReference>
<dbReference type="OrthoDB" id="426882at2759"/>
<reference evidence="14" key="1">
    <citation type="journal article" date="2021" name="Nat. Commun.">
        <title>Genetic determinants of endophytism in the Arabidopsis root mycobiome.</title>
        <authorList>
            <person name="Mesny F."/>
            <person name="Miyauchi S."/>
            <person name="Thiergart T."/>
            <person name="Pickel B."/>
            <person name="Atanasova L."/>
            <person name="Karlsson M."/>
            <person name="Huettel B."/>
            <person name="Barry K.W."/>
            <person name="Haridas S."/>
            <person name="Chen C."/>
            <person name="Bauer D."/>
            <person name="Andreopoulos W."/>
            <person name="Pangilinan J."/>
            <person name="LaButti K."/>
            <person name="Riley R."/>
            <person name="Lipzen A."/>
            <person name="Clum A."/>
            <person name="Drula E."/>
            <person name="Henrissat B."/>
            <person name="Kohler A."/>
            <person name="Grigoriev I.V."/>
            <person name="Martin F.M."/>
            <person name="Hacquard S."/>
        </authorList>
    </citation>
    <scope>NUCLEOTIDE SEQUENCE</scope>
    <source>
        <strain evidence="14">MPI-CAGE-AT-0016</strain>
    </source>
</reference>
<dbReference type="GO" id="GO:0051537">
    <property type="term" value="F:2 iron, 2 sulfur cluster binding"/>
    <property type="evidence" value="ECO:0007669"/>
    <property type="project" value="UniProtKB-KW"/>
</dbReference>
<organism evidence="14 15">
    <name type="scientific">Plectosphaerella cucumerina</name>
    <dbReference type="NCBI Taxonomy" id="40658"/>
    <lineage>
        <taxon>Eukaryota</taxon>
        <taxon>Fungi</taxon>
        <taxon>Dikarya</taxon>
        <taxon>Ascomycota</taxon>
        <taxon>Pezizomycotina</taxon>
        <taxon>Sordariomycetes</taxon>
        <taxon>Hypocreomycetidae</taxon>
        <taxon>Glomerellales</taxon>
        <taxon>Plectosphaerellaceae</taxon>
        <taxon>Plectosphaerella</taxon>
    </lineage>
</organism>
<dbReference type="Pfam" id="PF00848">
    <property type="entry name" value="Ring_hydroxyl_A"/>
    <property type="match status" value="2"/>
</dbReference>
<evidence type="ECO:0000256" key="5">
    <source>
        <dbReference type="ARBA" id="ARBA00012763"/>
    </source>
</evidence>
<evidence type="ECO:0000256" key="3">
    <source>
        <dbReference type="ARBA" id="ARBA00004866"/>
    </source>
</evidence>
<name>A0A8K0T7L9_9PEZI</name>
<dbReference type="Proteomes" id="UP000813385">
    <property type="component" value="Unassembled WGS sequence"/>
</dbReference>
<dbReference type="CDD" id="cd00680">
    <property type="entry name" value="RHO_alpha_C"/>
    <property type="match status" value="1"/>
</dbReference>
<dbReference type="PANTHER" id="PTHR43756">
    <property type="entry name" value="CHOLINE MONOOXYGENASE, CHLOROPLASTIC"/>
    <property type="match status" value="1"/>
</dbReference>
<evidence type="ECO:0000256" key="7">
    <source>
        <dbReference type="ARBA" id="ARBA00022714"/>
    </source>
</evidence>